<keyword evidence="2" id="KW-0812">Transmembrane</keyword>
<evidence type="ECO:0000313" key="3">
    <source>
        <dbReference type="EMBL" id="KAF2118683.1"/>
    </source>
</evidence>
<feature type="compositionally biased region" description="Basic and acidic residues" evidence="1">
    <location>
        <begin position="203"/>
        <end position="247"/>
    </location>
</feature>
<keyword evidence="2" id="KW-1133">Transmembrane helix</keyword>
<feature type="compositionally biased region" description="Low complexity" evidence="1">
    <location>
        <begin position="382"/>
        <end position="392"/>
    </location>
</feature>
<feature type="region of interest" description="Disordered" evidence="1">
    <location>
        <begin position="312"/>
        <end position="435"/>
    </location>
</feature>
<reference evidence="3" key="1">
    <citation type="journal article" date="2020" name="Stud. Mycol.">
        <title>101 Dothideomycetes genomes: a test case for predicting lifestyles and emergence of pathogens.</title>
        <authorList>
            <person name="Haridas S."/>
            <person name="Albert R."/>
            <person name="Binder M."/>
            <person name="Bloem J."/>
            <person name="Labutti K."/>
            <person name="Salamov A."/>
            <person name="Andreopoulos B."/>
            <person name="Baker S."/>
            <person name="Barry K."/>
            <person name="Bills G."/>
            <person name="Bluhm B."/>
            <person name="Cannon C."/>
            <person name="Castanera R."/>
            <person name="Culley D."/>
            <person name="Daum C."/>
            <person name="Ezra D."/>
            <person name="Gonzalez J."/>
            <person name="Henrissat B."/>
            <person name="Kuo A."/>
            <person name="Liang C."/>
            <person name="Lipzen A."/>
            <person name="Lutzoni F."/>
            <person name="Magnuson J."/>
            <person name="Mondo S."/>
            <person name="Nolan M."/>
            <person name="Ohm R."/>
            <person name="Pangilinan J."/>
            <person name="Park H.-J."/>
            <person name="Ramirez L."/>
            <person name="Alfaro M."/>
            <person name="Sun H."/>
            <person name="Tritt A."/>
            <person name="Yoshinaga Y."/>
            <person name="Zwiers L.-H."/>
            <person name="Turgeon B."/>
            <person name="Goodwin S."/>
            <person name="Spatafora J."/>
            <person name="Crous P."/>
            <person name="Grigoriev I."/>
        </authorList>
    </citation>
    <scope>NUCLEOTIDE SEQUENCE</scope>
    <source>
        <strain evidence="3">CBS 627.86</strain>
    </source>
</reference>
<feature type="compositionally biased region" description="Pro residues" evidence="1">
    <location>
        <begin position="414"/>
        <end position="424"/>
    </location>
</feature>
<evidence type="ECO:0000313" key="4">
    <source>
        <dbReference type="Proteomes" id="UP000799770"/>
    </source>
</evidence>
<evidence type="ECO:0000256" key="1">
    <source>
        <dbReference type="SAM" id="MobiDB-lite"/>
    </source>
</evidence>
<keyword evidence="2" id="KW-0472">Membrane</keyword>
<feature type="compositionally biased region" description="Pro residues" evidence="1">
    <location>
        <begin position="364"/>
        <end position="381"/>
    </location>
</feature>
<feature type="compositionally biased region" description="Low complexity" evidence="1">
    <location>
        <begin position="351"/>
        <end position="363"/>
    </location>
</feature>
<evidence type="ECO:0000256" key="2">
    <source>
        <dbReference type="SAM" id="Phobius"/>
    </source>
</evidence>
<sequence length="483" mass="54235">MFGSTKQVGTTGPGHFGHPAEPRVIYRYQEPDPFDTAAQEERNGLITQYLLCYALVLYLLYLLFTRFVPYVRNDLLPQFAIVIDNLFQQNDPVPENIMAKLRAKLTPPIESTLTTAPPPPPPNTYTDIWGVTRTYTEEEIARMNFRQRVNAGVIKSMTRAEYEATYPMAPKSQPWPWETAAEDRRQRRRQQLQEQFHQQQKAEQIKRAKEAEALRRAEAVREAEQRNKDTAPEEVRPSQKNDADHNEQPPVQFEIKPTETSWNRLDEIIEQKEKHTRRFQAQMQELLAENARLRAGYKTATGEDWVDEEIAREEQHQQQQPAPMEPPMAPEALQPPPTTTSFPSGAPLMGSTSTTTIAVVTPAPVAPKPSPPPVAEEPPAAPEALQPLPTTTSFAWGAPLTGSTSNPFNGFAAPAPPSPKPSPTPVVEEEDDGFEAAMMEEMEALGMTQQGVVGEPAKKTKTAVKSRKSRFSYDPFKKMGGRR</sequence>
<keyword evidence="4" id="KW-1185">Reference proteome</keyword>
<protein>
    <submittedName>
        <fullName evidence="3">Uncharacterized protein</fullName>
    </submittedName>
</protein>
<dbReference type="AlphaFoldDB" id="A0A6A5ZIK4"/>
<organism evidence="3 4">
    <name type="scientific">Lophiotrema nucula</name>
    <dbReference type="NCBI Taxonomy" id="690887"/>
    <lineage>
        <taxon>Eukaryota</taxon>
        <taxon>Fungi</taxon>
        <taxon>Dikarya</taxon>
        <taxon>Ascomycota</taxon>
        <taxon>Pezizomycotina</taxon>
        <taxon>Dothideomycetes</taxon>
        <taxon>Pleosporomycetidae</taxon>
        <taxon>Pleosporales</taxon>
        <taxon>Lophiotremataceae</taxon>
        <taxon>Lophiotrema</taxon>
    </lineage>
</organism>
<feature type="region of interest" description="Disordered" evidence="1">
    <location>
        <begin position="169"/>
        <end position="251"/>
    </location>
</feature>
<name>A0A6A5ZIK4_9PLEO</name>
<gene>
    <name evidence="3" type="ORF">BDV96DRAFT_642864</name>
</gene>
<feature type="transmembrane region" description="Helical" evidence="2">
    <location>
        <begin position="46"/>
        <end position="64"/>
    </location>
</feature>
<feature type="compositionally biased region" description="Basic residues" evidence="1">
    <location>
        <begin position="459"/>
        <end position="470"/>
    </location>
</feature>
<accession>A0A6A5ZIK4</accession>
<feature type="compositionally biased region" description="Pro residues" evidence="1">
    <location>
        <begin position="323"/>
        <end position="338"/>
    </location>
</feature>
<dbReference type="EMBL" id="ML977316">
    <property type="protein sequence ID" value="KAF2118683.1"/>
    <property type="molecule type" value="Genomic_DNA"/>
</dbReference>
<feature type="region of interest" description="Disordered" evidence="1">
    <location>
        <begin position="447"/>
        <end position="483"/>
    </location>
</feature>
<proteinExistence type="predicted"/>
<dbReference type="Proteomes" id="UP000799770">
    <property type="component" value="Unassembled WGS sequence"/>
</dbReference>